<protein>
    <submittedName>
        <fullName evidence="1">Uncharacterized protein</fullName>
    </submittedName>
</protein>
<name>A0ABD3BQM4_9LAMI</name>
<dbReference type="Proteomes" id="UP001632038">
    <property type="component" value="Unassembled WGS sequence"/>
</dbReference>
<comment type="caution">
    <text evidence="1">The sequence shown here is derived from an EMBL/GenBank/DDBJ whole genome shotgun (WGS) entry which is preliminary data.</text>
</comment>
<dbReference type="AlphaFoldDB" id="A0ABD3BQM4"/>
<organism evidence="1 2">
    <name type="scientific">Castilleja foliolosa</name>
    <dbReference type="NCBI Taxonomy" id="1961234"/>
    <lineage>
        <taxon>Eukaryota</taxon>
        <taxon>Viridiplantae</taxon>
        <taxon>Streptophyta</taxon>
        <taxon>Embryophyta</taxon>
        <taxon>Tracheophyta</taxon>
        <taxon>Spermatophyta</taxon>
        <taxon>Magnoliopsida</taxon>
        <taxon>eudicotyledons</taxon>
        <taxon>Gunneridae</taxon>
        <taxon>Pentapetalae</taxon>
        <taxon>asterids</taxon>
        <taxon>lamiids</taxon>
        <taxon>Lamiales</taxon>
        <taxon>Orobanchaceae</taxon>
        <taxon>Pedicularideae</taxon>
        <taxon>Castillejinae</taxon>
        <taxon>Castilleja</taxon>
    </lineage>
</organism>
<gene>
    <name evidence="1" type="ORF">CASFOL_034672</name>
</gene>
<reference evidence="2" key="1">
    <citation type="journal article" date="2024" name="IScience">
        <title>Strigolactones Initiate the Formation of Haustorium-like Structures in Castilleja.</title>
        <authorList>
            <person name="Buerger M."/>
            <person name="Peterson D."/>
            <person name="Chory J."/>
        </authorList>
    </citation>
    <scope>NUCLEOTIDE SEQUENCE [LARGE SCALE GENOMIC DNA]</scope>
</reference>
<dbReference type="EMBL" id="JAVIJP010000066">
    <property type="protein sequence ID" value="KAL3619760.1"/>
    <property type="molecule type" value="Genomic_DNA"/>
</dbReference>
<sequence>MPAEQSPPSEDLDQMIDEYTEIVPDVDDMNIASFVPHSTKFLTAEAESRFDDLIKRSMIDEKRIMVDVFEKYNLVSFFEARGMLATVSTAVPFVRNLVCEFYANLIPQVCDKNSVSYGRVYVRGDIYTFMPEKINLLMGTEDYQGTSAVDNMDEAITFLTRGKVSKWNEQISAAKLTSLYSVLHKIAVFNWLLIRHEM</sequence>
<proteinExistence type="predicted"/>
<evidence type="ECO:0000313" key="2">
    <source>
        <dbReference type="Proteomes" id="UP001632038"/>
    </source>
</evidence>
<accession>A0ABD3BQM4</accession>
<keyword evidence="2" id="KW-1185">Reference proteome</keyword>
<evidence type="ECO:0000313" key="1">
    <source>
        <dbReference type="EMBL" id="KAL3619760.1"/>
    </source>
</evidence>